<accession>A0A2P5CQC6</accession>
<dbReference type="PROSITE" id="PS51203">
    <property type="entry name" value="CS"/>
    <property type="match status" value="1"/>
</dbReference>
<dbReference type="Gene3D" id="3.40.50.300">
    <property type="entry name" value="P-loop containing nucleotide triphosphate hydrolases"/>
    <property type="match status" value="1"/>
</dbReference>
<sequence length="402" mass="44029">MASTVASFSFSLFSQNPNRTPTNSSLLKLFPNCLQPISASFRPTNLSLKIPRFRTSNGGSFNNDNSSTRVSAHGLSTLPLSTKDYEFFDGFSEVELRLKLGGRDIQSSKDIFVDANETSLTIRLRHPGSIVTLIETNHLFDRVKPAETIWFIDDDQLVVNLKKHDPDLKWPDIMESWDSLTVGSSQLLKGTSIYIIGESTDINQKVAQELAVGIGYTPLSTKELLENFAKQTIDSWVLAEGSDSVAKAESVILESLSSHVRTVVATLGGQQGTAQRADKWQHLHAGFTVWLSQTEAIAIPANFLADEDSAKEEAMKHIQDGRSAYSKADVVVKFQGWDPDHAKSLAQACLSALKQLILSDKKLPGKKSLYIRLGCRGDWPNIKPPGWDPSAGEAGDVSPAAL</sequence>
<dbReference type="GO" id="GO:0006950">
    <property type="term" value="P:response to stress"/>
    <property type="evidence" value="ECO:0007669"/>
    <property type="project" value="UniProtKB-ARBA"/>
</dbReference>
<evidence type="ECO:0000313" key="3">
    <source>
        <dbReference type="EMBL" id="PON63269.1"/>
    </source>
</evidence>
<dbReference type="Proteomes" id="UP000237105">
    <property type="component" value="Unassembled WGS sequence"/>
</dbReference>
<dbReference type="SUPFAM" id="SSF49764">
    <property type="entry name" value="HSP20-like chaperones"/>
    <property type="match status" value="1"/>
</dbReference>
<dbReference type="CDD" id="cd06463">
    <property type="entry name" value="p23_like"/>
    <property type="match status" value="1"/>
</dbReference>
<dbReference type="EMBL" id="JXTB01000105">
    <property type="protein sequence ID" value="PON63269.1"/>
    <property type="molecule type" value="Genomic_DNA"/>
</dbReference>
<dbReference type="FunFam" id="2.60.40.790:FF:000050">
    <property type="entry name" value="Probable inactive shikimate kinase like 2, chloroplastic"/>
    <property type="match status" value="1"/>
</dbReference>
<keyword evidence="3" id="KW-0808">Transferase</keyword>
<dbReference type="STRING" id="3476.A0A2P5CQC6"/>
<comment type="caution">
    <text evidence="3">The sequence shown here is derived from an EMBL/GenBank/DDBJ whole genome shotgun (WGS) entry which is preliminary data.</text>
</comment>
<dbReference type="GO" id="GO:0005829">
    <property type="term" value="C:cytosol"/>
    <property type="evidence" value="ECO:0007669"/>
    <property type="project" value="TreeGrafter"/>
</dbReference>
<gene>
    <name evidence="3" type="ORF">PanWU01x14_131790</name>
</gene>
<evidence type="ECO:0000313" key="4">
    <source>
        <dbReference type="Proteomes" id="UP000237105"/>
    </source>
</evidence>
<dbReference type="PANTHER" id="PTHR21087:SF23">
    <property type="entry name" value="INACTIVE SHIKIMATE KINASE LIKE 2, CHLOROPLASTIC-RELATED"/>
    <property type="match status" value="1"/>
</dbReference>
<organism evidence="3 4">
    <name type="scientific">Parasponia andersonii</name>
    <name type="common">Sponia andersonii</name>
    <dbReference type="NCBI Taxonomy" id="3476"/>
    <lineage>
        <taxon>Eukaryota</taxon>
        <taxon>Viridiplantae</taxon>
        <taxon>Streptophyta</taxon>
        <taxon>Embryophyta</taxon>
        <taxon>Tracheophyta</taxon>
        <taxon>Spermatophyta</taxon>
        <taxon>Magnoliopsida</taxon>
        <taxon>eudicotyledons</taxon>
        <taxon>Gunneridae</taxon>
        <taxon>Pentapetalae</taxon>
        <taxon>rosids</taxon>
        <taxon>fabids</taxon>
        <taxon>Rosales</taxon>
        <taxon>Cannabaceae</taxon>
        <taxon>Parasponia</taxon>
    </lineage>
</organism>
<dbReference type="Pfam" id="PF01202">
    <property type="entry name" value="SKI"/>
    <property type="match status" value="1"/>
</dbReference>
<dbReference type="InterPro" id="IPR031322">
    <property type="entry name" value="Shikimate/glucono_kinase"/>
</dbReference>
<feature type="domain" description="CS" evidence="2">
    <location>
        <begin position="80"/>
        <end position="181"/>
    </location>
</feature>
<keyword evidence="3" id="KW-0418">Kinase</keyword>
<evidence type="ECO:0000259" key="2">
    <source>
        <dbReference type="PROSITE" id="PS51203"/>
    </source>
</evidence>
<dbReference type="InterPro" id="IPR027417">
    <property type="entry name" value="P-loop_NTPase"/>
</dbReference>
<dbReference type="AlphaFoldDB" id="A0A2P5CQC6"/>
<proteinExistence type="inferred from homology"/>
<name>A0A2P5CQC6_PARAD</name>
<dbReference type="GO" id="GO:0016301">
    <property type="term" value="F:kinase activity"/>
    <property type="evidence" value="ECO:0007669"/>
    <property type="project" value="UniProtKB-KW"/>
</dbReference>
<keyword evidence="4" id="KW-1185">Reference proteome</keyword>
<dbReference type="OrthoDB" id="515366at2759"/>
<comment type="similarity">
    <text evidence="1">Belongs to the shikimate kinase family.</text>
</comment>
<evidence type="ECO:0000256" key="1">
    <source>
        <dbReference type="ARBA" id="ARBA00006997"/>
    </source>
</evidence>
<reference evidence="4" key="1">
    <citation type="submission" date="2016-06" db="EMBL/GenBank/DDBJ databases">
        <title>Parallel loss of symbiosis genes in relatives of nitrogen-fixing non-legume Parasponia.</title>
        <authorList>
            <person name="Van Velzen R."/>
            <person name="Holmer R."/>
            <person name="Bu F."/>
            <person name="Rutten L."/>
            <person name="Van Zeijl A."/>
            <person name="Liu W."/>
            <person name="Santuari L."/>
            <person name="Cao Q."/>
            <person name="Sharma T."/>
            <person name="Shen D."/>
            <person name="Roswanjaya Y."/>
            <person name="Wardhani T."/>
            <person name="Kalhor M.S."/>
            <person name="Jansen J."/>
            <person name="Van den Hoogen J."/>
            <person name="Gungor B."/>
            <person name="Hartog M."/>
            <person name="Hontelez J."/>
            <person name="Verver J."/>
            <person name="Yang W.-C."/>
            <person name="Schijlen E."/>
            <person name="Repin R."/>
            <person name="Schilthuizen M."/>
            <person name="Schranz E."/>
            <person name="Heidstra R."/>
            <person name="Miyata K."/>
            <person name="Fedorova E."/>
            <person name="Kohlen W."/>
            <person name="Bisseling T."/>
            <person name="Smit S."/>
            <person name="Geurts R."/>
        </authorList>
    </citation>
    <scope>NUCLEOTIDE SEQUENCE [LARGE SCALE GENOMIC DNA]</scope>
    <source>
        <strain evidence="4">cv. WU1-14</strain>
    </source>
</reference>
<protein>
    <submittedName>
        <fullName evidence="3">Shikimate kinase/gluconokinase</fullName>
    </submittedName>
</protein>
<dbReference type="PANTHER" id="PTHR21087">
    <property type="entry name" value="SHIKIMATE KINASE"/>
    <property type="match status" value="1"/>
</dbReference>
<dbReference type="InterPro" id="IPR007052">
    <property type="entry name" value="CS_dom"/>
</dbReference>
<dbReference type="Gene3D" id="2.60.40.790">
    <property type="match status" value="1"/>
</dbReference>
<dbReference type="InterPro" id="IPR008978">
    <property type="entry name" value="HSP20-like_chaperone"/>
</dbReference>